<protein>
    <submittedName>
        <fullName evidence="2">Uncharacterized protein</fullName>
    </submittedName>
</protein>
<evidence type="ECO:0000256" key="1">
    <source>
        <dbReference type="SAM" id="MobiDB-lite"/>
    </source>
</evidence>
<dbReference type="AlphaFoldDB" id="A0AAW0CRA7"/>
<feature type="compositionally biased region" description="Pro residues" evidence="1">
    <location>
        <begin position="68"/>
        <end position="80"/>
    </location>
</feature>
<reference evidence="2 3" key="1">
    <citation type="journal article" date="2024" name="J Genomics">
        <title>Draft genome sequencing and assembly of Favolaschia claudopus CIRM-BRFM 2984 isolated from oak limbs.</title>
        <authorList>
            <person name="Navarro D."/>
            <person name="Drula E."/>
            <person name="Chaduli D."/>
            <person name="Cazenave R."/>
            <person name="Ahrendt S."/>
            <person name="Wang J."/>
            <person name="Lipzen A."/>
            <person name="Daum C."/>
            <person name="Barry K."/>
            <person name="Grigoriev I.V."/>
            <person name="Favel A."/>
            <person name="Rosso M.N."/>
            <person name="Martin F."/>
        </authorList>
    </citation>
    <scope>NUCLEOTIDE SEQUENCE [LARGE SCALE GENOMIC DNA]</scope>
    <source>
        <strain evidence="2 3">CIRM-BRFM 2984</strain>
    </source>
</reference>
<evidence type="ECO:0000313" key="3">
    <source>
        <dbReference type="Proteomes" id="UP001362999"/>
    </source>
</evidence>
<keyword evidence="3" id="KW-1185">Reference proteome</keyword>
<feature type="compositionally biased region" description="Basic residues" evidence="1">
    <location>
        <begin position="81"/>
        <end position="115"/>
    </location>
</feature>
<evidence type="ECO:0000313" key="2">
    <source>
        <dbReference type="EMBL" id="KAK7041238.1"/>
    </source>
</evidence>
<feature type="region of interest" description="Disordered" evidence="1">
    <location>
        <begin position="222"/>
        <end position="241"/>
    </location>
</feature>
<feature type="region of interest" description="Disordered" evidence="1">
    <location>
        <begin position="39"/>
        <end position="125"/>
    </location>
</feature>
<proteinExistence type="predicted"/>
<sequence>MDKYTYLFHPSSQRKPLQAFHPHTRLYRLAKADIWSVIPTFPDNSAPIPRRRPPLNPREPKPEVESSSPPPIPVKPPPPAKRGKGKPRRAPRQTKSKSKPKPKPQPKRSPPKHKPLPPLIPKPTPIELSTSFVRDRALLSYIIKYTRLGHWIIAVLPVESRVVAKMILDCQCDPRVTEFYLRHHALSIATAKLKAKGAEKQGLGSKVLGAVEGKVAKVAMAQNKENLPAPKMPPKNKKKRHSADRDLAELFKVPQVVLLRHIAVLEQLTASRRLYPGVCFPSIQAILANSMSGQSPFTPLSPPQLSALGIGFSSGPPVKAFLLVTAVPVFTASGATPRPSSAATVYASPALALFSAGIPHSTAFPPAQSCGGCYMGGNVSVSPPPPAHHRGDRGGAVHPENTLHTFGVRSSTLPTPEYELVVLYIQKILFTPLAYVRPPCQPPSMNFNCVRLDIRRRGDLALPQ</sequence>
<dbReference type="Proteomes" id="UP001362999">
    <property type="component" value="Unassembled WGS sequence"/>
</dbReference>
<organism evidence="2 3">
    <name type="scientific">Favolaschia claudopus</name>
    <dbReference type="NCBI Taxonomy" id="2862362"/>
    <lineage>
        <taxon>Eukaryota</taxon>
        <taxon>Fungi</taxon>
        <taxon>Dikarya</taxon>
        <taxon>Basidiomycota</taxon>
        <taxon>Agaricomycotina</taxon>
        <taxon>Agaricomycetes</taxon>
        <taxon>Agaricomycetidae</taxon>
        <taxon>Agaricales</taxon>
        <taxon>Marasmiineae</taxon>
        <taxon>Mycenaceae</taxon>
        <taxon>Favolaschia</taxon>
    </lineage>
</organism>
<gene>
    <name evidence="2" type="ORF">R3P38DRAFT_3179863</name>
</gene>
<name>A0AAW0CRA7_9AGAR</name>
<comment type="caution">
    <text evidence="2">The sequence shown here is derived from an EMBL/GenBank/DDBJ whole genome shotgun (WGS) entry which is preliminary data.</text>
</comment>
<accession>A0AAW0CRA7</accession>
<dbReference type="EMBL" id="JAWWNJ010000014">
    <property type="protein sequence ID" value="KAK7041238.1"/>
    <property type="molecule type" value="Genomic_DNA"/>
</dbReference>